<dbReference type="OrthoDB" id="300709at2759"/>
<dbReference type="PANTHER" id="PTHR42748">
    <property type="entry name" value="NITROGEN METABOLITE REPRESSION PROTEIN NMRA FAMILY MEMBER"/>
    <property type="match status" value="1"/>
</dbReference>
<proteinExistence type="inferred from homology"/>
<gene>
    <name evidence="4" type="ORF">TARUN_3878</name>
</gene>
<dbReference type="CDD" id="cd05251">
    <property type="entry name" value="NmrA_like_SDR_a"/>
    <property type="match status" value="1"/>
</dbReference>
<dbReference type="GO" id="GO:0005634">
    <property type="term" value="C:nucleus"/>
    <property type="evidence" value="ECO:0007669"/>
    <property type="project" value="TreeGrafter"/>
</dbReference>
<dbReference type="STRING" id="490622.A0A395NQL9"/>
<dbReference type="AlphaFoldDB" id="A0A395NQL9"/>
<protein>
    <recommendedName>
        <fullName evidence="3">NmrA-like domain-containing protein</fullName>
    </recommendedName>
</protein>
<evidence type="ECO:0000256" key="1">
    <source>
        <dbReference type="ARBA" id="ARBA00006328"/>
    </source>
</evidence>
<dbReference type="EMBL" id="PXOA01000215">
    <property type="protein sequence ID" value="RFU78356.1"/>
    <property type="molecule type" value="Genomic_DNA"/>
</dbReference>
<keyword evidence="2" id="KW-0521">NADP</keyword>
<dbReference type="InterPro" id="IPR036291">
    <property type="entry name" value="NAD(P)-bd_dom_sf"/>
</dbReference>
<reference evidence="4 5" key="1">
    <citation type="journal article" date="2018" name="PLoS Pathog.">
        <title>Evolution of structural diversity of trichothecenes, a family of toxins produced by plant pathogenic and entomopathogenic fungi.</title>
        <authorList>
            <person name="Proctor R.H."/>
            <person name="McCormick S.P."/>
            <person name="Kim H.S."/>
            <person name="Cardoza R.E."/>
            <person name="Stanley A.M."/>
            <person name="Lindo L."/>
            <person name="Kelly A."/>
            <person name="Brown D.W."/>
            <person name="Lee T."/>
            <person name="Vaughan M.M."/>
            <person name="Alexander N.J."/>
            <person name="Busman M."/>
            <person name="Gutierrez S."/>
        </authorList>
    </citation>
    <scope>NUCLEOTIDE SEQUENCE [LARGE SCALE GENOMIC DNA]</scope>
    <source>
        <strain evidence="4 5">IBT 40837</strain>
    </source>
</reference>
<evidence type="ECO:0000259" key="3">
    <source>
        <dbReference type="Pfam" id="PF05368"/>
    </source>
</evidence>
<dbReference type="PANTHER" id="PTHR42748:SF31">
    <property type="entry name" value="NMRA-LIKE DOMAIN-CONTAINING PROTEIN-RELATED"/>
    <property type="match status" value="1"/>
</dbReference>
<organism evidence="4 5">
    <name type="scientific">Trichoderma arundinaceum</name>
    <dbReference type="NCBI Taxonomy" id="490622"/>
    <lineage>
        <taxon>Eukaryota</taxon>
        <taxon>Fungi</taxon>
        <taxon>Dikarya</taxon>
        <taxon>Ascomycota</taxon>
        <taxon>Pezizomycotina</taxon>
        <taxon>Sordariomycetes</taxon>
        <taxon>Hypocreomycetidae</taxon>
        <taxon>Hypocreales</taxon>
        <taxon>Hypocreaceae</taxon>
        <taxon>Trichoderma</taxon>
    </lineage>
</organism>
<evidence type="ECO:0000313" key="5">
    <source>
        <dbReference type="Proteomes" id="UP000266272"/>
    </source>
</evidence>
<feature type="domain" description="NmrA-like" evidence="3">
    <location>
        <begin position="4"/>
        <end position="308"/>
    </location>
</feature>
<keyword evidence="5" id="KW-1185">Reference proteome</keyword>
<comment type="similarity">
    <text evidence="1">Belongs to the NmrA-type oxidoreductase family.</text>
</comment>
<evidence type="ECO:0000313" key="4">
    <source>
        <dbReference type="EMBL" id="RFU78356.1"/>
    </source>
</evidence>
<dbReference type="Gene3D" id="3.90.25.10">
    <property type="entry name" value="UDP-galactose 4-epimerase, domain 1"/>
    <property type="match status" value="1"/>
</dbReference>
<dbReference type="Pfam" id="PF05368">
    <property type="entry name" value="NmrA"/>
    <property type="match status" value="1"/>
</dbReference>
<dbReference type="InterPro" id="IPR051164">
    <property type="entry name" value="NmrA-like_oxidored"/>
</dbReference>
<comment type="caution">
    <text evidence="4">The sequence shown here is derived from an EMBL/GenBank/DDBJ whole genome shotgun (WGS) entry which is preliminary data.</text>
</comment>
<evidence type="ECO:0000256" key="2">
    <source>
        <dbReference type="ARBA" id="ARBA00022857"/>
    </source>
</evidence>
<sequence length="318" mass="34966">MAAKKIIAVIGSTGNQGGSVARIFLNDPKLKNKWTVRAITRDITKEAAKKLESQGAELFAADINDGKSLAKAFSGAAAVFAVTNYWETMSKEREEHQGRRIVDAAKDAQVQHFIYSSLIDVAKATHGNLSNVYHFDSKATVEQYARDLGIPATFFQPGFFMSNIPGQLLSQEAPDKPWTLSIPTSGTAPFPLFDAETDTGKFVKAIVLKRDELLGKRVLGATAYKTPAEILNDFKATFPNAGKDAQFFSVPHELFKAGLKGRGLPEFAAEELLENFRLMDEGGYYAGEKLDWSLSILEDKPTTWTEYMKAAQPFLGLN</sequence>
<name>A0A395NQL9_TRIAR</name>
<dbReference type="InterPro" id="IPR008030">
    <property type="entry name" value="NmrA-like"/>
</dbReference>
<dbReference type="SUPFAM" id="SSF51735">
    <property type="entry name" value="NAD(P)-binding Rossmann-fold domains"/>
    <property type="match status" value="1"/>
</dbReference>
<dbReference type="Gene3D" id="3.40.50.720">
    <property type="entry name" value="NAD(P)-binding Rossmann-like Domain"/>
    <property type="match status" value="1"/>
</dbReference>
<accession>A0A395NQL9</accession>
<dbReference type="Proteomes" id="UP000266272">
    <property type="component" value="Unassembled WGS sequence"/>
</dbReference>